<keyword evidence="2" id="KW-1185">Reference proteome</keyword>
<name>A0A067DDR1_CITSI</name>
<accession>A0A067DDR1</accession>
<dbReference type="EMBL" id="KK785747">
    <property type="protein sequence ID" value="KDO40998.1"/>
    <property type="molecule type" value="Genomic_DNA"/>
</dbReference>
<sequence length="70" mass="7330">MPISQNHVTDPNSQLCSIPPLSNLAVGCLYDGTTPSTVSRVHDSTSSSLLSQISPCQPLTASVDDSSSRQ</sequence>
<dbReference type="AlphaFoldDB" id="A0A067DDR1"/>
<protein>
    <submittedName>
        <fullName evidence="1">Uncharacterized protein</fullName>
    </submittedName>
</protein>
<gene>
    <name evidence="1" type="ORF">CISIN_1g038227mg</name>
</gene>
<evidence type="ECO:0000313" key="1">
    <source>
        <dbReference type="EMBL" id="KDO40998.1"/>
    </source>
</evidence>
<organism evidence="1 2">
    <name type="scientific">Citrus sinensis</name>
    <name type="common">Sweet orange</name>
    <name type="synonym">Citrus aurantium var. sinensis</name>
    <dbReference type="NCBI Taxonomy" id="2711"/>
    <lineage>
        <taxon>Eukaryota</taxon>
        <taxon>Viridiplantae</taxon>
        <taxon>Streptophyta</taxon>
        <taxon>Embryophyta</taxon>
        <taxon>Tracheophyta</taxon>
        <taxon>Spermatophyta</taxon>
        <taxon>Magnoliopsida</taxon>
        <taxon>eudicotyledons</taxon>
        <taxon>Gunneridae</taxon>
        <taxon>Pentapetalae</taxon>
        <taxon>rosids</taxon>
        <taxon>malvids</taxon>
        <taxon>Sapindales</taxon>
        <taxon>Rutaceae</taxon>
        <taxon>Aurantioideae</taxon>
        <taxon>Citrus</taxon>
    </lineage>
</organism>
<evidence type="ECO:0000313" key="2">
    <source>
        <dbReference type="Proteomes" id="UP000027120"/>
    </source>
</evidence>
<proteinExistence type="predicted"/>
<dbReference type="Proteomes" id="UP000027120">
    <property type="component" value="Unassembled WGS sequence"/>
</dbReference>
<reference evidence="1 2" key="1">
    <citation type="submission" date="2014-04" db="EMBL/GenBank/DDBJ databases">
        <authorList>
            <consortium name="International Citrus Genome Consortium"/>
            <person name="Gmitter F."/>
            <person name="Chen C."/>
            <person name="Farmerie W."/>
            <person name="Harkins T."/>
            <person name="Desany B."/>
            <person name="Mohiuddin M."/>
            <person name="Kodira C."/>
            <person name="Borodovsky M."/>
            <person name="Lomsadze A."/>
            <person name="Burns P."/>
            <person name="Jenkins J."/>
            <person name="Prochnik S."/>
            <person name="Shu S."/>
            <person name="Chapman J."/>
            <person name="Pitluck S."/>
            <person name="Schmutz J."/>
            <person name="Rokhsar D."/>
        </authorList>
    </citation>
    <scope>NUCLEOTIDE SEQUENCE</scope>
</reference>